<evidence type="ECO:0000313" key="5">
    <source>
        <dbReference type="EMBL" id="RKP11418.1"/>
    </source>
</evidence>
<dbReference type="InterPro" id="IPR005162">
    <property type="entry name" value="Retrotrans_gag_dom"/>
</dbReference>
<dbReference type="InterPro" id="IPR001878">
    <property type="entry name" value="Znf_CCHC"/>
</dbReference>
<feature type="region of interest" description="Disordered" evidence="3">
    <location>
        <begin position="285"/>
        <end position="341"/>
    </location>
</feature>
<dbReference type="GO" id="GO:0003676">
    <property type="term" value="F:nucleic acid binding"/>
    <property type="evidence" value="ECO:0007669"/>
    <property type="project" value="InterPro"/>
</dbReference>
<dbReference type="PROSITE" id="PS50158">
    <property type="entry name" value="ZF_CCHC"/>
    <property type="match status" value="1"/>
</dbReference>
<feature type="non-terminal residue" evidence="5">
    <location>
        <position position="592"/>
    </location>
</feature>
<dbReference type="SUPFAM" id="SSF50630">
    <property type="entry name" value="Acid proteases"/>
    <property type="match status" value="1"/>
</dbReference>
<evidence type="ECO:0000256" key="2">
    <source>
        <dbReference type="SAM" id="Coils"/>
    </source>
</evidence>
<feature type="domain" description="CCHC-type" evidence="4">
    <location>
        <begin position="273"/>
        <end position="288"/>
    </location>
</feature>
<dbReference type="EMBL" id="KZ988929">
    <property type="protein sequence ID" value="RKP11418.1"/>
    <property type="molecule type" value="Genomic_DNA"/>
</dbReference>
<dbReference type="Gene3D" id="2.40.70.10">
    <property type="entry name" value="Acid Proteases"/>
    <property type="match status" value="1"/>
</dbReference>
<evidence type="ECO:0000259" key="4">
    <source>
        <dbReference type="PROSITE" id="PS50158"/>
    </source>
</evidence>
<keyword evidence="1" id="KW-0479">Metal-binding</keyword>
<organism evidence="5 6">
    <name type="scientific">Piptocephalis cylindrospora</name>
    <dbReference type="NCBI Taxonomy" id="1907219"/>
    <lineage>
        <taxon>Eukaryota</taxon>
        <taxon>Fungi</taxon>
        <taxon>Fungi incertae sedis</taxon>
        <taxon>Zoopagomycota</taxon>
        <taxon>Zoopagomycotina</taxon>
        <taxon>Zoopagomycetes</taxon>
        <taxon>Zoopagales</taxon>
        <taxon>Piptocephalidaceae</taxon>
        <taxon>Piptocephalis</taxon>
    </lineage>
</organism>
<feature type="region of interest" description="Disordered" evidence="3">
    <location>
        <begin position="59"/>
        <end position="85"/>
    </location>
</feature>
<evidence type="ECO:0000256" key="1">
    <source>
        <dbReference type="PROSITE-ProRule" id="PRU00047"/>
    </source>
</evidence>
<dbReference type="GO" id="GO:0008270">
    <property type="term" value="F:zinc ion binding"/>
    <property type="evidence" value="ECO:0007669"/>
    <property type="project" value="UniProtKB-KW"/>
</dbReference>
<dbReference type="SUPFAM" id="SSF57756">
    <property type="entry name" value="Retrovirus zinc finger-like domains"/>
    <property type="match status" value="1"/>
</dbReference>
<feature type="region of interest" description="Disordered" evidence="3">
    <location>
        <begin position="490"/>
        <end position="535"/>
    </location>
</feature>
<feature type="compositionally biased region" description="Low complexity" evidence="3">
    <location>
        <begin position="287"/>
        <end position="306"/>
    </location>
</feature>
<dbReference type="InterPro" id="IPR036875">
    <property type="entry name" value="Znf_CCHC_sf"/>
</dbReference>
<dbReference type="Gene3D" id="4.10.60.10">
    <property type="entry name" value="Zinc finger, CCHC-type"/>
    <property type="match status" value="1"/>
</dbReference>
<gene>
    <name evidence="5" type="ORF">BJ684DRAFT_17989</name>
</gene>
<name>A0A4P9XYD2_9FUNG</name>
<feature type="coiled-coil region" evidence="2">
    <location>
        <begin position="8"/>
        <end position="35"/>
    </location>
</feature>
<dbReference type="Proteomes" id="UP000267251">
    <property type="component" value="Unassembled WGS sequence"/>
</dbReference>
<reference evidence="6" key="1">
    <citation type="journal article" date="2018" name="Nat. Microbiol.">
        <title>Leveraging single-cell genomics to expand the fungal tree of life.</title>
        <authorList>
            <person name="Ahrendt S.R."/>
            <person name="Quandt C.A."/>
            <person name="Ciobanu D."/>
            <person name="Clum A."/>
            <person name="Salamov A."/>
            <person name="Andreopoulos B."/>
            <person name="Cheng J.F."/>
            <person name="Woyke T."/>
            <person name="Pelin A."/>
            <person name="Henrissat B."/>
            <person name="Reynolds N.K."/>
            <person name="Benny G.L."/>
            <person name="Smith M.E."/>
            <person name="James T.Y."/>
            <person name="Grigoriev I.V."/>
        </authorList>
    </citation>
    <scope>NUCLEOTIDE SEQUENCE [LARGE SCALE GENOMIC DNA]</scope>
</reference>
<accession>A0A4P9XYD2</accession>
<feature type="region of interest" description="Disordered" evidence="3">
    <location>
        <begin position="242"/>
        <end position="261"/>
    </location>
</feature>
<dbReference type="OrthoDB" id="2196092at2759"/>
<proteinExistence type="predicted"/>
<keyword evidence="1" id="KW-0863">Zinc-finger</keyword>
<dbReference type="CDD" id="cd00303">
    <property type="entry name" value="retropepsin_like"/>
    <property type="match status" value="1"/>
</dbReference>
<feature type="compositionally biased region" description="Polar residues" evidence="3">
    <location>
        <begin position="326"/>
        <end position="340"/>
    </location>
</feature>
<keyword evidence="1" id="KW-0862">Zinc</keyword>
<evidence type="ECO:0000313" key="6">
    <source>
        <dbReference type="Proteomes" id="UP000267251"/>
    </source>
</evidence>
<protein>
    <recommendedName>
        <fullName evidence="4">CCHC-type domain-containing protein</fullName>
    </recommendedName>
</protein>
<dbReference type="SMART" id="SM00343">
    <property type="entry name" value="ZnF_C2HC"/>
    <property type="match status" value="1"/>
</dbReference>
<feature type="compositionally biased region" description="Basic and acidic residues" evidence="3">
    <location>
        <begin position="497"/>
        <end position="517"/>
    </location>
</feature>
<dbReference type="Pfam" id="PF03732">
    <property type="entry name" value="Retrotrans_gag"/>
    <property type="match status" value="1"/>
</dbReference>
<dbReference type="InterPro" id="IPR021109">
    <property type="entry name" value="Peptidase_aspartic_dom_sf"/>
</dbReference>
<keyword evidence="6" id="KW-1185">Reference proteome</keyword>
<dbReference type="Pfam" id="PF13650">
    <property type="entry name" value="Asp_protease_2"/>
    <property type="match status" value="1"/>
</dbReference>
<evidence type="ECO:0000256" key="3">
    <source>
        <dbReference type="SAM" id="MobiDB-lite"/>
    </source>
</evidence>
<sequence>MEDSAHMEQRLQEIMQQVEQQYTAKMAEMESHQQQREAAMHQELERLQNQLLVAALGPQPAQEPQEPPVEEKTTTFTPTHEQSLPLGPPPLYSGRAQENLDTWAFRVELHFTARAVVPSRQVAVAALLLEGAALEGLRSHMRAGKSVESFQGLVQYLRTAHCPVDYTQVVRNKIRQLRQGADILTYVTEFRTLDGQLMDSSEGDRVDRFLQGLNSATRSEVEHHRPSTLEEAIRRAVAWDTSRPYNGKASPHTGPTPMEINAMGDTNPQSFVCWNCGGKGHTARLCPSPRSDSSGRGGHQSSRGGRYNVSGRGSRSYEGPSGSGGSHKTNGNTSSPSSYRPSMFKAPVGDYYSAGTGEELIVVKISIGGIQGRALIDTGASGDFIDTSFAEKHLGGKKTAEGEWVRTPGGRVSVRGVYMAPLTVPGVYEAEERLWKSIPLGKYDAVLGIGYLRENKAVIDVKEGTLLLQKSTGEVKVAGDQQGMWRRQGEAYGVEGDEGRETEGQEPKRSEDDRKETMEEEGEQEEKAPMEGKVAPSIKAVYPEMDEKVAGSNPTDGTIISGRQLARWWKKGHVEEVYAIRASGHGGVEGGR</sequence>
<dbReference type="AlphaFoldDB" id="A0A4P9XYD2"/>
<keyword evidence="2" id="KW-0175">Coiled coil</keyword>